<feature type="compositionally biased region" description="Polar residues" evidence="2">
    <location>
        <begin position="59"/>
        <end position="72"/>
    </location>
</feature>
<dbReference type="EMBL" id="GISG01132687">
    <property type="protein sequence ID" value="MBA4643281.1"/>
    <property type="molecule type" value="Transcribed_RNA"/>
</dbReference>
<name>A0A7C9DHP9_OPUST</name>
<protein>
    <recommendedName>
        <fullName evidence="3">K-box domain-containing protein</fullName>
    </recommendedName>
</protein>
<feature type="domain" description="K-box" evidence="3">
    <location>
        <begin position="1"/>
        <end position="39"/>
    </location>
</feature>
<feature type="coiled-coil region" evidence="1">
    <location>
        <begin position="18"/>
        <end position="52"/>
    </location>
</feature>
<dbReference type="Pfam" id="PF01486">
    <property type="entry name" value="K-box"/>
    <property type="match status" value="1"/>
</dbReference>
<dbReference type="InterPro" id="IPR002487">
    <property type="entry name" value="TF_Kbox"/>
</dbReference>
<sequence length="100" mass="11620">MSISGVRAKKDQLLLEEIQELDQKKEFFHQENIELSKKIDLIHQENMELQKKAYGKHSVNGTHRNSILTNDLDNGEDSNEPICLQLCQPQHQDHADRQQS</sequence>
<evidence type="ECO:0000313" key="4">
    <source>
        <dbReference type="EMBL" id="MBA4643281.1"/>
    </source>
</evidence>
<evidence type="ECO:0000256" key="2">
    <source>
        <dbReference type="SAM" id="MobiDB-lite"/>
    </source>
</evidence>
<dbReference type="AlphaFoldDB" id="A0A7C9DHP9"/>
<dbReference type="GO" id="GO:0003700">
    <property type="term" value="F:DNA-binding transcription factor activity"/>
    <property type="evidence" value="ECO:0007669"/>
    <property type="project" value="InterPro"/>
</dbReference>
<organism evidence="4">
    <name type="scientific">Opuntia streptacantha</name>
    <name type="common">Prickly pear cactus</name>
    <name type="synonym">Opuntia cardona</name>
    <dbReference type="NCBI Taxonomy" id="393608"/>
    <lineage>
        <taxon>Eukaryota</taxon>
        <taxon>Viridiplantae</taxon>
        <taxon>Streptophyta</taxon>
        <taxon>Embryophyta</taxon>
        <taxon>Tracheophyta</taxon>
        <taxon>Spermatophyta</taxon>
        <taxon>Magnoliopsida</taxon>
        <taxon>eudicotyledons</taxon>
        <taxon>Gunneridae</taxon>
        <taxon>Pentapetalae</taxon>
        <taxon>Caryophyllales</taxon>
        <taxon>Cactineae</taxon>
        <taxon>Cactaceae</taxon>
        <taxon>Opuntioideae</taxon>
        <taxon>Opuntia</taxon>
    </lineage>
</organism>
<evidence type="ECO:0000256" key="1">
    <source>
        <dbReference type="SAM" id="Coils"/>
    </source>
</evidence>
<dbReference type="GO" id="GO:0005634">
    <property type="term" value="C:nucleus"/>
    <property type="evidence" value="ECO:0007669"/>
    <property type="project" value="InterPro"/>
</dbReference>
<proteinExistence type="predicted"/>
<reference evidence="4" key="1">
    <citation type="journal article" date="2013" name="J. Plant Res.">
        <title>Effect of fungi and light on seed germination of three Opuntia species from semiarid lands of central Mexico.</title>
        <authorList>
            <person name="Delgado-Sanchez P."/>
            <person name="Jimenez-Bremont J.F."/>
            <person name="Guerrero-Gonzalez Mde L."/>
            <person name="Flores J."/>
        </authorList>
    </citation>
    <scope>NUCLEOTIDE SEQUENCE</scope>
    <source>
        <tissue evidence="4">Cladode</tissue>
    </source>
</reference>
<reference evidence="4" key="2">
    <citation type="submission" date="2020-07" db="EMBL/GenBank/DDBJ databases">
        <authorList>
            <person name="Vera ALvarez R."/>
            <person name="Arias-Moreno D.M."/>
            <person name="Jimenez-Jacinto V."/>
            <person name="Jimenez-Bremont J.F."/>
            <person name="Swaminathan K."/>
            <person name="Moose S.P."/>
            <person name="Guerrero-Gonzalez M.L."/>
            <person name="Marino-Ramirez L."/>
            <person name="Landsman D."/>
            <person name="Rodriguez-Kessler M."/>
            <person name="Delgado-Sanchez P."/>
        </authorList>
    </citation>
    <scope>NUCLEOTIDE SEQUENCE</scope>
    <source>
        <tissue evidence="4">Cladode</tissue>
    </source>
</reference>
<keyword evidence="1" id="KW-0175">Coiled coil</keyword>
<evidence type="ECO:0000259" key="3">
    <source>
        <dbReference type="Pfam" id="PF01486"/>
    </source>
</evidence>
<feature type="region of interest" description="Disordered" evidence="2">
    <location>
        <begin position="55"/>
        <end position="80"/>
    </location>
</feature>
<accession>A0A7C9DHP9</accession>